<dbReference type="AlphaFoldDB" id="A0AAD3TD06"/>
<dbReference type="GO" id="GO:0043130">
    <property type="term" value="F:ubiquitin binding"/>
    <property type="evidence" value="ECO:0007669"/>
    <property type="project" value="TreeGrafter"/>
</dbReference>
<dbReference type="InterPro" id="IPR045218">
    <property type="entry name" value="DA1-like"/>
</dbReference>
<dbReference type="EMBL" id="BSYO01000031">
    <property type="protein sequence ID" value="GMH26556.1"/>
    <property type="molecule type" value="Genomic_DNA"/>
</dbReference>
<dbReference type="PANTHER" id="PTHR24209:SF25">
    <property type="entry name" value="PROTEIN DA1-RELATED 1"/>
    <property type="match status" value="1"/>
</dbReference>
<dbReference type="InterPro" id="IPR022087">
    <property type="entry name" value="DA1-like_dom"/>
</dbReference>
<organism evidence="3 4">
    <name type="scientific">Nepenthes gracilis</name>
    <name type="common">Slender pitcher plant</name>
    <dbReference type="NCBI Taxonomy" id="150966"/>
    <lineage>
        <taxon>Eukaryota</taxon>
        <taxon>Viridiplantae</taxon>
        <taxon>Streptophyta</taxon>
        <taxon>Embryophyta</taxon>
        <taxon>Tracheophyta</taxon>
        <taxon>Spermatophyta</taxon>
        <taxon>Magnoliopsida</taxon>
        <taxon>eudicotyledons</taxon>
        <taxon>Gunneridae</taxon>
        <taxon>Pentapetalae</taxon>
        <taxon>Caryophyllales</taxon>
        <taxon>Nepenthaceae</taxon>
        <taxon>Nepenthes</taxon>
    </lineage>
</organism>
<name>A0AAD3TD06_NEPGR</name>
<accession>A0AAD3TD06</accession>
<comment type="caution">
    <text evidence="3">The sequence shown here is derived from an EMBL/GenBank/DDBJ whole genome shotgun (WGS) entry which is preliminary data.</text>
</comment>
<keyword evidence="4" id="KW-1185">Reference proteome</keyword>
<feature type="domain" description="Protein DA1-like" evidence="2">
    <location>
        <begin position="44"/>
        <end position="85"/>
    </location>
</feature>
<reference evidence="3" key="1">
    <citation type="submission" date="2023-05" db="EMBL/GenBank/DDBJ databases">
        <title>Nepenthes gracilis genome sequencing.</title>
        <authorList>
            <person name="Fukushima K."/>
        </authorList>
    </citation>
    <scope>NUCLEOTIDE SEQUENCE</scope>
    <source>
        <strain evidence="3">SING2019-196</strain>
    </source>
</reference>
<protein>
    <recommendedName>
        <fullName evidence="2">Protein DA1-like domain-containing protein</fullName>
    </recommendedName>
</protein>
<dbReference type="Proteomes" id="UP001279734">
    <property type="component" value="Unassembled WGS sequence"/>
</dbReference>
<dbReference type="Pfam" id="PF12315">
    <property type="entry name" value="DA1-like"/>
    <property type="match status" value="1"/>
</dbReference>
<dbReference type="PANTHER" id="PTHR24209">
    <property type="entry name" value="PROTEIN DA1-RELATED 2"/>
    <property type="match status" value="1"/>
</dbReference>
<gene>
    <name evidence="3" type="ORF">Nepgr_028399</name>
</gene>
<sequence>MDPRDTPYFRLDDGRKLCLEGLDSSIMDTNECQPLSLDIQEFNDMKIDQQIPLLLVERQALNESMDGENNGHHHLPETRGLCLSE</sequence>
<feature type="region of interest" description="Disordered" evidence="1">
    <location>
        <begin position="65"/>
        <end position="85"/>
    </location>
</feature>
<evidence type="ECO:0000256" key="1">
    <source>
        <dbReference type="SAM" id="MobiDB-lite"/>
    </source>
</evidence>
<proteinExistence type="predicted"/>
<evidence type="ECO:0000313" key="4">
    <source>
        <dbReference type="Proteomes" id="UP001279734"/>
    </source>
</evidence>
<evidence type="ECO:0000313" key="3">
    <source>
        <dbReference type="EMBL" id="GMH26556.1"/>
    </source>
</evidence>
<evidence type="ECO:0000259" key="2">
    <source>
        <dbReference type="Pfam" id="PF12315"/>
    </source>
</evidence>